<name>A0A239B4A6_9FLAO</name>
<gene>
    <name evidence="3" type="ORF">SAMN06265376_105316</name>
</gene>
<feature type="domain" description="Alpha-L-rhamnosidase six-hairpin glycosidase" evidence="2">
    <location>
        <begin position="395"/>
        <end position="510"/>
    </location>
</feature>
<feature type="signal peptide" evidence="1">
    <location>
        <begin position="1"/>
        <end position="22"/>
    </location>
</feature>
<evidence type="ECO:0000259" key="2">
    <source>
        <dbReference type="Pfam" id="PF17389"/>
    </source>
</evidence>
<evidence type="ECO:0000313" key="4">
    <source>
        <dbReference type="Proteomes" id="UP000198379"/>
    </source>
</evidence>
<dbReference type="Pfam" id="PF17389">
    <property type="entry name" value="Bac_rhamnosid6H"/>
    <property type="match status" value="1"/>
</dbReference>
<accession>A0A239B4A6</accession>
<dbReference type="AlphaFoldDB" id="A0A239B4A6"/>
<keyword evidence="1" id="KW-0732">Signal</keyword>
<dbReference type="Gene3D" id="1.50.10.10">
    <property type="match status" value="1"/>
</dbReference>
<sequence>MRPLLICICSLFLFISCTQTISTPATLDTLTKESPRIQGENAYLESPYVTAGDRVYMVGHQNGSFPELGWHIKDEMGGIWNHPIKLIDGFDIEIQKNNTTVALDSAHTFTNYPYANKHEYTLQEQELKVDRWQFVPDHKEGIFIQLAIRNTSNTETSFDLAFTGNVDLRPTWLGKETNMIDAQDIATYDATTDHWIMKDQNNPWFVSFGSDHTSIKQKQKKSSYRGMGVAGELAYHISIPAKSTETINFVIAGSYISKENAIATYQDIHTSAIKDIQSKKQRYAQLAKQSKLTIPDKDIQETFEWLKYNSDWLVRTVPEIGSGITAGIPDYPWWFGVDSEYALKGYMAIGQTEPVYNTIQLLDSVSNALNGNGRIIHEMSTNGKVFNPGNINETPQYASLIWEVYQWNGDRTFLERYFPTIEKGLDWLLSEKDANNNLFPDGFGMMEIHGLDSEMIDVAVYTQRAFDDAAKMASILNKNELSKRYEEIALSLKAKINTEFWSEDYQSYADFIGTDTQALHLIEDAIVRADTLNKPWAVAELKSTQQAIKANPSSQPRPFVLHHNWVVNTPMEMGIADSTKALQALQTAEKFVNPFGVFVTGIDRDDSAGKDDGSFKGSKIFSYTGAVMTLPTGVQIVAENNYGRPDQALNYLKRMNRTFSYAFPGSMYEVSPDYGMITQAWNIYGYAVPIVQQFFGVQPNAAQKKVTIQPQMPSTWNDASLENIKIADNEVSIYYTKTGSQIHLKVIQTNPEWEITIELPSQDGNSKKFTSKGLTQEAHN</sequence>
<reference evidence="3 4" key="1">
    <citation type="submission" date="2017-06" db="EMBL/GenBank/DDBJ databases">
        <authorList>
            <person name="Kim H.J."/>
            <person name="Triplett B.A."/>
        </authorList>
    </citation>
    <scope>NUCLEOTIDE SEQUENCE [LARGE SCALE GENOMIC DNA]</scope>
    <source>
        <strain evidence="3 4">DSM 25597</strain>
    </source>
</reference>
<dbReference type="GO" id="GO:0005975">
    <property type="term" value="P:carbohydrate metabolic process"/>
    <property type="evidence" value="ECO:0007669"/>
    <property type="project" value="InterPro"/>
</dbReference>
<dbReference type="SUPFAM" id="SSF48208">
    <property type="entry name" value="Six-hairpin glycosidases"/>
    <property type="match status" value="1"/>
</dbReference>
<evidence type="ECO:0000313" key="3">
    <source>
        <dbReference type="EMBL" id="SNS02391.1"/>
    </source>
</evidence>
<dbReference type="InterPro" id="IPR012341">
    <property type="entry name" value="6hp_glycosidase-like_sf"/>
</dbReference>
<dbReference type="InterPro" id="IPR008928">
    <property type="entry name" value="6-hairpin_glycosidase_sf"/>
</dbReference>
<proteinExistence type="predicted"/>
<dbReference type="RefSeq" id="WP_089372560.1">
    <property type="nucleotide sequence ID" value="NZ_BMEP01000006.1"/>
</dbReference>
<dbReference type="OrthoDB" id="49490at2"/>
<organism evidence="3 4">
    <name type="scientific">Dokdonia pacifica</name>
    <dbReference type="NCBI Taxonomy" id="1627892"/>
    <lineage>
        <taxon>Bacteria</taxon>
        <taxon>Pseudomonadati</taxon>
        <taxon>Bacteroidota</taxon>
        <taxon>Flavobacteriia</taxon>
        <taxon>Flavobacteriales</taxon>
        <taxon>Flavobacteriaceae</taxon>
        <taxon>Dokdonia</taxon>
    </lineage>
</organism>
<dbReference type="EMBL" id="FZNY01000005">
    <property type="protein sequence ID" value="SNS02391.1"/>
    <property type="molecule type" value="Genomic_DNA"/>
</dbReference>
<dbReference type="Proteomes" id="UP000198379">
    <property type="component" value="Unassembled WGS sequence"/>
</dbReference>
<keyword evidence="4" id="KW-1185">Reference proteome</keyword>
<feature type="chain" id="PRO_5012308620" description="Alpha-L-rhamnosidase six-hairpin glycosidase domain-containing protein" evidence="1">
    <location>
        <begin position="23"/>
        <end position="780"/>
    </location>
</feature>
<dbReference type="InterPro" id="IPR035396">
    <property type="entry name" value="Bac_rhamnosid6H"/>
</dbReference>
<protein>
    <recommendedName>
        <fullName evidence="2">Alpha-L-rhamnosidase six-hairpin glycosidase domain-containing protein</fullName>
    </recommendedName>
</protein>
<evidence type="ECO:0000256" key="1">
    <source>
        <dbReference type="SAM" id="SignalP"/>
    </source>
</evidence>
<dbReference type="PROSITE" id="PS51257">
    <property type="entry name" value="PROKAR_LIPOPROTEIN"/>
    <property type="match status" value="1"/>
</dbReference>